<feature type="compositionally biased region" description="Pro residues" evidence="2">
    <location>
        <begin position="165"/>
        <end position="174"/>
    </location>
</feature>
<dbReference type="Proteomes" id="UP000019478">
    <property type="component" value="Unassembled WGS sequence"/>
</dbReference>
<feature type="compositionally biased region" description="Polar residues" evidence="2">
    <location>
        <begin position="111"/>
        <end position="130"/>
    </location>
</feature>
<evidence type="ECO:0000313" key="4">
    <source>
        <dbReference type="Proteomes" id="UP000019478"/>
    </source>
</evidence>
<feature type="coiled-coil region" evidence="1">
    <location>
        <begin position="920"/>
        <end position="949"/>
    </location>
</feature>
<reference evidence="3 4" key="1">
    <citation type="submission" date="2013-03" db="EMBL/GenBank/DDBJ databases">
        <title>The Genome Sequence of Capronia epimyces CBS 606.96.</title>
        <authorList>
            <consortium name="The Broad Institute Genomics Platform"/>
            <person name="Cuomo C."/>
            <person name="de Hoog S."/>
            <person name="Gorbushina A."/>
            <person name="Walker B."/>
            <person name="Young S.K."/>
            <person name="Zeng Q."/>
            <person name="Gargeya S."/>
            <person name="Fitzgerald M."/>
            <person name="Haas B."/>
            <person name="Abouelleil A."/>
            <person name="Allen A.W."/>
            <person name="Alvarado L."/>
            <person name="Arachchi H.M."/>
            <person name="Berlin A.M."/>
            <person name="Chapman S.B."/>
            <person name="Gainer-Dewar J."/>
            <person name="Goldberg J."/>
            <person name="Griggs A."/>
            <person name="Gujja S."/>
            <person name="Hansen M."/>
            <person name="Howarth C."/>
            <person name="Imamovic A."/>
            <person name="Ireland A."/>
            <person name="Larimer J."/>
            <person name="McCowan C."/>
            <person name="Murphy C."/>
            <person name="Pearson M."/>
            <person name="Poon T.W."/>
            <person name="Priest M."/>
            <person name="Roberts A."/>
            <person name="Saif S."/>
            <person name="Shea T."/>
            <person name="Sisk P."/>
            <person name="Sykes S."/>
            <person name="Wortman J."/>
            <person name="Nusbaum C."/>
            <person name="Birren B."/>
        </authorList>
    </citation>
    <scope>NUCLEOTIDE SEQUENCE [LARGE SCALE GENOMIC DNA]</scope>
    <source>
        <strain evidence="3 4">CBS 606.96</strain>
    </source>
</reference>
<dbReference type="GeneID" id="19172640"/>
<evidence type="ECO:0000256" key="1">
    <source>
        <dbReference type="SAM" id="Coils"/>
    </source>
</evidence>
<keyword evidence="4" id="KW-1185">Reference proteome</keyword>
<dbReference type="OrthoDB" id="1883964at2759"/>
<name>W9XEW9_9EURO</name>
<feature type="region of interest" description="Disordered" evidence="2">
    <location>
        <begin position="408"/>
        <end position="427"/>
    </location>
</feature>
<feature type="compositionally biased region" description="Polar residues" evidence="2">
    <location>
        <begin position="1"/>
        <end position="10"/>
    </location>
</feature>
<comment type="caution">
    <text evidence="3">The sequence shown here is derived from an EMBL/GenBank/DDBJ whole genome shotgun (WGS) entry which is preliminary data.</text>
</comment>
<proteinExistence type="predicted"/>
<feature type="region of interest" description="Disordered" evidence="2">
    <location>
        <begin position="885"/>
        <end position="904"/>
    </location>
</feature>
<protein>
    <submittedName>
        <fullName evidence="3">Uncharacterized protein</fullName>
    </submittedName>
</protein>
<accession>W9XEW9</accession>
<keyword evidence="1" id="KW-0175">Coiled coil</keyword>
<feature type="compositionally biased region" description="Low complexity" evidence="2">
    <location>
        <begin position="368"/>
        <end position="383"/>
    </location>
</feature>
<evidence type="ECO:0000313" key="3">
    <source>
        <dbReference type="EMBL" id="EXJ79052.1"/>
    </source>
</evidence>
<dbReference type="AlphaFoldDB" id="W9XEW9"/>
<gene>
    <name evidence="3" type="ORF">A1O3_08553</name>
</gene>
<feature type="compositionally biased region" description="Polar residues" evidence="2">
    <location>
        <begin position="181"/>
        <end position="219"/>
    </location>
</feature>
<feature type="compositionally biased region" description="Pro residues" evidence="2">
    <location>
        <begin position="55"/>
        <end position="78"/>
    </location>
</feature>
<dbReference type="eggNOG" id="ENOG502S215">
    <property type="taxonomic scope" value="Eukaryota"/>
</dbReference>
<dbReference type="HOGENOM" id="CLU_006512_0_0_1"/>
<dbReference type="RefSeq" id="XP_007736840.1">
    <property type="nucleotide sequence ID" value="XM_007738650.1"/>
</dbReference>
<organism evidence="3 4">
    <name type="scientific">Capronia epimyces CBS 606.96</name>
    <dbReference type="NCBI Taxonomy" id="1182542"/>
    <lineage>
        <taxon>Eukaryota</taxon>
        <taxon>Fungi</taxon>
        <taxon>Dikarya</taxon>
        <taxon>Ascomycota</taxon>
        <taxon>Pezizomycotina</taxon>
        <taxon>Eurotiomycetes</taxon>
        <taxon>Chaetothyriomycetidae</taxon>
        <taxon>Chaetothyriales</taxon>
        <taxon>Herpotrichiellaceae</taxon>
        <taxon>Capronia</taxon>
    </lineage>
</organism>
<feature type="region of interest" description="Disordered" evidence="2">
    <location>
        <begin position="790"/>
        <end position="811"/>
    </location>
</feature>
<dbReference type="EMBL" id="AMGY01000008">
    <property type="protein sequence ID" value="EXJ79052.1"/>
    <property type="molecule type" value="Genomic_DNA"/>
</dbReference>
<feature type="compositionally biased region" description="Polar residues" evidence="2">
    <location>
        <begin position="258"/>
        <end position="268"/>
    </location>
</feature>
<dbReference type="STRING" id="1182542.W9XEW9"/>
<evidence type="ECO:0000256" key="2">
    <source>
        <dbReference type="SAM" id="MobiDB-lite"/>
    </source>
</evidence>
<feature type="compositionally biased region" description="Pro residues" evidence="2">
    <location>
        <begin position="14"/>
        <end position="23"/>
    </location>
</feature>
<feature type="compositionally biased region" description="Polar residues" evidence="2">
    <location>
        <begin position="384"/>
        <end position="397"/>
    </location>
</feature>
<feature type="region of interest" description="Disordered" evidence="2">
    <location>
        <begin position="516"/>
        <end position="536"/>
    </location>
</feature>
<sequence length="1250" mass="136262">MDPYNQPYSFPQQTPGPPQPPWTAPARRSGWADPRFSQHQPQSPVSHYDLGPNALGPPLPPPPPPPPPPPAQHPPPPQFDTSAWGVRYNQAVAQHYDSKPPLPARPPSATGRISQQPDHAAANNSSQSAPLNAGSYQTPQSSQQFPTTWSDPYYAHAHPDASTFTPPPPPPPRPAEYQALIQAQHNTPHQEYSQLPPSHHYSPQLQSGWGAQPITSTAPTYHPTAPASQPVSATIDGPLVSPVESSHGHWGGQKHPSIAQTTNNNQGSEGAYERPGHAPALSFGGPSDWEHYEPGVPPEETPISPAATPGDHFHHTTGPLSTHPNALLNPGPNASDPGTPAEIGAPSPITSKRKQSHAHSPNPPITTSLSHISSRSSSPSQISGHVSTNGSGNYDSISQALNAPLQTRPIQEQADRPDSRSYPPVTALETPTSVKVIDPYADLEPEFKASLVRYAAMLRKESAAESEEEKFKIFQASVLKELRLRSLLYGVELTHETKEATKAAKLTDMQAALPTAVEPTPLGGSGEEANVGQKAAEAPVMAVRKALSPRTVSKEESTCHPVAGNAIPAEQLKTESVEAIYDKPPAQRPSISTTVDAVPSLNPERTSGANTDFDEEAYSPGGRPRINKVQHVARRESQSPVTTPPQDHYRQNFSASISSPSVDAPMVIEDYSTPNPPSPGANAPMLVLAEPPRAALRQQPQNQKPVAPIKFEPPRPVYTPFRYSAAAQDEKGRSLQPADQAYSSLRHSVADSGRLMAQDTLFAPARPSSAIGRKEHEEAFIGLIRKQSMAVRQKTPRGTNTFWPGDNATKPEPPLAIRVGTPANAQASPPLKQATTALQFLLPSDPSLNALQHPKLKSIKNKIDAVPDQFEFIREAVVEWDRTNREVRKQQDAERRDRQESSEAHIDALFNDNEIGYADIGDLEAEFKLAEAERQYLENKEELESFTAQVFTPVTERLETEIANLTTAYVLAIDLLDLETVSASQYFKSAKEQALMSEVMSCLLSLFNKIETRHRKVAEAHVERERRRKRLELTVLYTNGDTAGVKRLEMDFATAEKTQVLHEAREKDNRANKLVDAFDRATVRGLGDNQMFIDDIFAKLQEVKRAMLSADPAAKDQLYESAGARETLSLAQEVVDTVKADSQKLLALSNEADGLLNEADYAASVAEARVTNADKATYSNLETEKAKEDTKLLEEMNSRISSVTKGPSEAIALIRELIDRLGEDPEHQERIRKALEAAKQRNASTVSALP</sequence>
<feature type="compositionally biased region" description="Low complexity" evidence="2">
    <location>
        <begin position="135"/>
        <end position="150"/>
    </location>
</feature>
<feature type="region of interest" description="Disordered" evidence="2">
    <location>
        <begin position="585"/>
        <end position="624"/>
    </location>
</feature>
<feature type="region of interest" description="Disordered" evidence="2">
    <location>
        <begin position="1"/>
        <end position="397"/>
    </location>
</feature>